<evidence type="ECO:0000256" key="1">
    <source>
        <dbReference type="ARBA" id="ARBA00010272"/>
    </source>
</evidence>
<dbReference type="SUPFAM" id="SSF89957">
    <property type="entry name" value="MTH1187/YkoF-like"/>
    <property type="match status" value="1"/>
</dbReference>
<dbReference type="VEuPathDB" id="FungiDB:SI65_09562"/>
<protein>
    <recommendedName>
        <fullName evidence="2">Thiamine-binding protein domain-containing protein</fullName>
    </recommendedName>
</protein>
<gene>
    <name evidence="3" type="ORF">SI65_09562</name>
</gene>
<dbReference type="Gene3D" id="3.30.70.930">
    <property type="match status" value="1"/>
</dbReference>
<sequence length="118" mass="12816">MAFTNPALATPANCIADFSLIPIGAQNVSFAQQIADIQRLMQQSGLKYQMHATGTTIEGPWDQVSQIIGFAHTLIHQQGIVRIQTDIRITTRTDKVQPMESNYASVERALSTTAAAAT</sequence>
<dbReference type="InterPro" id="IPR002767">
    <property type="entry name" value="Thiamine_BP"/>
</dbReference>
<evidence type="ECO:0000259" key="2">
    <source>
        <dbReference type="Pfam" id="PF01910"/>
    </source>
</evidence>
<feature type="domain" description="Thiamine-binding protein" evidence="2">
    <location>
        <begin position="16"/>
        <end position="107"/>
    </location>
</feature>
<dbReference type="Pfam" id="PF01910">
    <property type="entry name" value="Thiamine_BP"/>
    <property type="match status" value="1"/>
</dbReference>
<dbReference type="EMBL" id="JXNT01000019">
    <property type="protein sequence ID" value="ODM15066.1"/>
    <property type="molecule type" value="Genomic_DNA"/>
</dbReference>
<keyword evidence="4" id="KW-1185">Reference proteome</keyword>
<dbReference type="PANTHER" id="PTHR33777">
    <property type="entry name" value="UPF0045 PROTEIN ECM15"/>
    <property type="match status" value="1"/>
</dbReference>
<comment type="similarity">
    <text evidence="1">Belongs to the UPF0045 family.</text>
</comment>
<dbReference type="PANTHER" id="PTHR33777:SF1">
    <property type="entry name" value="UPF0045 PROTEIN ECM15"/>
    <property type="match status" value="1"/>
</dbReference>
<dbReference type="OrthoDB" id="5587367at2759"/>
<dbReference type="InterPro" id="IPR029756">
    <property type="entry name" value="MTH1187/YkoF-like"/>
</dbReference>
<dbReference type="Proteomes" id="UP000094569">
    <property type="component" value="Unassembled WGS sequence"/>
</dbReference>
<dbReference type="GO" id="GO:0005829">
    <property type="term" value="C:cytosol"/>
    <property type="evidence" value="ECO:0007669"/>
    <property type="project" value="TreeGrafter"/>
</dbReference>
<proteinExistence type="inferred from homology"/>
<dbReference type="NCBIfam" id="TIGR00106">
    <property type="entry name" value="MTH1187 family thiamine-binding protein"/>
    <property type="match status" value="1"/>
</dbReference>
<evidence type="ECO:0000313" key="3">
    <source>
        <dbReference type="EMBL" id="ODM15066.1"/>
    </source>
</evidence>
<accession>A0A1E3B3Q6</accession>
<dbReference type="AlphaFoldDB" id="A0A1E3B3Q6"/>
<evidence type="ECO:0000313" key="4">
    <source>
        <dbReference type="Proteomes" id="UP000094569"/>
    </source>
</evidence>
<name>A0A1E3B3Q6_ASPCR</name>
<organism evidence="3 4">
    <name type="scientific">Aspergillus cristatus</name>
    <name type="common">Chinese Fuzhuan brick tea-fermentation fungus</name>
    <name type="synonym">Eurotium cristatum</name>
    <dbReference type="NCBI Taxonomy" id="573508"/>
    <lineage>
        <taxon>Eukaryota</taxon>
        <taxon>Fungi</taxon>
        <taxon>Dikarya</taxon>
        <taxon>Ascomycota</taxon>
        <taxon>Pezizomycotina</taxon>
        <taxon>Eurotiomycetes</taxon>
        <taxon>Eurotiomycetidae</taxon>
        <taxon>Eurotiales</taxon>
        <taxon>Aspergillaceae</taxon>
        <taxon>Aspergillus</taxon>
        <taxon>Aspergillus subgen. Aspergillus</taxon>
    </lineage>
</organism>
<comment type="caution">
    <text evidence="3">The sequence shown here is derived from an EMBL/GenBank/DDBJ whole genome shotgun (WGS) entry which is preliminary data.</text>
</comment>
<dbReference type="InterPro" id="IPR051614">
    <property type="entry name" value="UPF0045_domain"/>
</dbReference>
<reference evidence="3 4" key="1">
    <citation type="journal article" date="2016" name="BMC Genomics">
        <title>Comparative genomic and transcriptomic analyses of the Fuzhuan brick tea-fermentation fungus Aspergillus cristatus.</title>
        <authorList>
            <person name="Ge Y."/>
            <person name="Wang Y."/>
            <person name="Liu Y."/>
            <person name="Tan Y."/>
            <person name="Ren X."/>
            <person name="Zhang X."/>
            <person name="Hyde K.D."/>
            <person name="Liu Y."/>
            <person name="Liu Z."/>
        </authorList>
    </citation>
    <scope>NUCLEOTIDE SEQUENCE [LARGE SCALE GENOMIC DNA]</scope>
    <source>
        <strain evidence="3 4">GZAAS20.1005</strain>
    </source>
</reference>